<name>A0A6T2B4I2_9EUGL</name>
<dbReference type="EMBL" id="HBJA01072047">
    <property type="protein sequence ID" value="CAE0814184.1"/>
    <property type="molecule type" value="Transcribed_RNA"/>
</dbReference>
<dbReference type="EMBL" id="HBJA01072045">
    <property type="protein sequence ID" value="CAE0814183.1"/>
    <property type="molecule type" value="Transcribed_RNA"/>
</dbReference>
<evidence type="ECO:0000313" key="3">
    <source>
        <dbReference type="EMBL" id="CAE0814184.1"/>
    </source>
</evidence>
<dbReference type="AlphaFoldDB" id="A0A6T2B4I2"/>
<evidence type="ECO:0000313" key="2">
    <source>
        <dbReference type="EMBL" id="CAE0814183.1"/>
    </source>
</evidence>
<gene>
    <name evidence="2" type="ORF">EGYM00163_LOCUS25337</name>
    <name evidence="3" type="ORF">EGYM00163_LOCUS25338</name>
</gene>
<protein>
    <submittedName>
        <fullName evidence="2">Uncharacterized protein</fullName>
    </submittedName>
</protein>
<proteinExistence type="predicted"/>
<accession>A0A6T2B4I2</accession>
<reference evidence="2" key="1">
    <citation type="submission" date="2021-01" db="EMBL/GenBank/DDBJ databases">
        <authorList>
            <person name="Corre E."/>
            <person name="Pelletier E."/>
            <person name="Niang G."/>
            <person name="Scheremetjew M."/>
            <person name="Finn R."/>
            <person name="Kale V."/>
            <person name="Holt S."/>
            <person name="Cochrane G."/>
            <person name="Meng A."/>
            <person name="Brown T."/>
            <person name="Cohen L."/>
        </authorList>
    </citation>
    <scope>NUCLEOTIDE SEQUENCE</scope>
    <source>
        <strain evidence="2">CCMP1594</strain>
    </source>
</reference>
<feature type="compositionally biased region" description="Polar residues" evidence="1">
    <location>
        <begin position="44"/>
        <end position="56"/>
    </location>
</feature>
<sequence>MGAALPACGPLSPLTEVRYEATENSHGYRLITGQLPPLPRPAPSHTNQMRLTRSPNQQTCSTSSTLLDFVCVVVVIVQAHCKEALFGMPKNQAWHMVSTAEGRVFRAQTPHKIPRMLVQTESSDTTGKMPGFALHIQAFCM</sequence>
<evidence type="ECO:0000256" key="1">
    <source>
        <dbReference type="SAM" id="MobiDB-lite"/>
    </source>
</evidence>
<feature type="region of interest" description="Disordered" evidence="1">
    <location>
        <begin position="35"/>
        <end position="56"/>
    </location>
</feature>
<organism evidence="2">
    <name type="scientific">Eutreptiella gymnastica</name>
    <dbReference type="NCBI Taxonomy" id="73025"/>
    <lineage>
        <taxon>Eukaryota</taxon>
        <taxon>Discoba</taxon>
        <taxon>Euglenozoa</taxon>
        <taxon>Euglenida</taxon>
        <taxon>Spirocuta</taxon>
        <taxon>Euglenophyceae</taxon>
        <taxon>Eutreptiales</taxon>
        <taxon>Eutreptiaceae</taxon>
        <taxon>Eutreptiella</taxon>
    </lineage>
</organism>